<dbReference type="Gene3D" id="3.40.50.1820">
    <property type="entry name" value="alpha/beta hydrolase"/>
    <property type="match status" value="1"/>
</dbReference>
<feature type="signal peptide" evidence="2">
    <location>
        <begin position="1"/>
        <end position="21"/>
    </location>
</feature>
<dbReference type="InterPro" id="IPR000801">
    <property type="entry name" value="Esterase-like"/>
</dbReference>
<dbReference type="AlphaFoldDB" id="E8N1X3"/>
<keyword evidence="2" id="KW-0732">Signal</keyword>
<dbReference type="HOGENOM" id="CLU_923299_0_0_0"/>
<dbReference type="PANTHER" id="PTHR48098">
    <property type="entry name" value="ENTEROCHELIN ESTERASE-RELATED"/>
    <property type="match status" value="1"/>
</dbReference>
<feature type="chain" id="PRO_5003228573" evidence="2">
    <location>
        <begin position="22"/>
        <end position="301"/>
    </location>
</feature>
<dbReference type="InterPro" id="IPR050583">
    <property type="entry name" value="Mycobacterial_A85_antigen"/>
</dbReference>
<reference evidence="3 4" key="1">
    <citation type="submission" date="2010-12" db="EMBL/GenBank/DDBJ databases">
        <title>Whole genome sequence of Anaerolinea thermophila UNI-1.</title>
        <authorList>
            <person name="Narita-Yamada S."/>
            <person name="Kishi E."/>
            <person name="Watanabe Y."/>
            <person name="Takasaki K."/>
            <person name="Ankai A."/>
            <person name="Oguchi A."/>
            <person name="Fukui S."/>
            <person name="Takahashi M."/>
            <person name="Yashiro I."/>
            <person name="Hosoyama A."/>
            <person name="Sekiguchi Y."/>
            <person name="Hanada S."/>
            <person name="Fujita N."/>
        </authorList>
    </citation>
    <scope>NUCLEOTIDE SEQUENCE [LARGE SCALE GENOMIC DNA]</scope>
    <source>
        <strain evidence="4">DSM 14523 / JCM 11388 / NBRC 100420 / UNI-1</strain>
    </source>
</reference>
<keyword evidence="4" id="KW-1185">Reference proteome</keyword>
<dbReference type="SUPFAM" id="SSF53474">
    <property type="entry name" value="alpha/beta-Hydrolases"/>
    <property type="match status" value="1"/>
</dbReference>
<dbReference type="eggNOG" id="COG2382">
    <property type="taxonomic scope" value="Bacteria"/>
</dbReference>
<evidence type="ECO:0000313" key="4">
    <source>
        <dbReference type="Proteomes" id="UP000008922"/>
    </source>
</evidence>
<dbReference type="STRING" id="926569.ANT_28940"/>
<evidence type="ECO:0000256" key="1">
    <source>
        <dbReference type="SAM" id="MobiDB-lite"/>
    </source>
</evidence>
<name>E8N1X3_ANATU</name>
<organism evidence="3 4">
    <name type="scientific">Anaerolinea thermophila (strain DSM 14523 / JCM 11388 / NBRC 100420 / UNI-1)</name>
    <dbReference type="NCBI Taxonomy" id="926569"/>
    <lineage>
        <taxon>Bacteria</taxon>
        <taxon>Bacillati</taxon>
        <taxon>Chloroflexota</taxon>
        <taxon>Anaerolineae</taxon>
        <taxon>Anaerolineales</taxon>
        <taxon>Anaerolineaceae</taxon>
        <taxon>Anaerolinea</taxon>
    </lineage>
</organism>
<dbReference type="PANTHER" id="PTHR48098:SF6">
    <property type="entry name" value="FERRI-BACILLIBACTIN ESTERASE BESA"/>
    <property type="match status" value="1"/>
</dbReference>
<gene>
    <name evidence="3" type="ordered locus">ANT_28940</name>
</gene>
<dbReference type="InParanoid" id="E8N1X3"/>
<dbReference type="InterPro" id="IPR029058">
    <property type="entry name" value="AB_hydrolase_fold"/>
</dbReference>
<sequence>MRIARWGMFFLFLLTACGEVAVPSADLPVLASATPSPALPAQTDAPVLPSPTLQPSATPVPSPTPCPQDEGHFEEGSLDSRLMKRALTYRIYLPPCYNRQAGATYPLLILLHGQSYRADQWERLGMGTAADALITAGQVRPFVILLPEEWNTSIVQRESAYGRALIEELLPYVEEQYALCRERVCRAIGGLSRGAAWALDLAFEHPDLFSAVGAHSLAPYYGQETHLRRIILDHPETLFPRVYLDTGRADRYRTEAISVEVMFTRLGVPHEWYFNEGLHEEPYWQAHVPAYLRWYTRDWTP</sequence>
<dbReference type="EMBL" id="AP012029">
    <property type="protein sequence ID" value="BAJ64920.1"/>
    <property type="molecule type" value="Genomic_DNA"/>
</dbReference>
<protein>
    <submittedName>
        <fullName evidence="3">Esterase family protein</fullName>
    </submittedName>
</protein>
<evidence type="ECO:0000313" key="3">
    <source>
        <dbReference type="EMBL" id="BAJ64920.1"/>
    </source>
</evidence>
<proteinExistence type="predicted"/>
<dbReference type="Pfam" id="PF00756">
    <property type="entry name" value="Esterase"/>
    <property type="match status" value="1"/>
</dbReference>
<accession>E8N1X3</accession>
<dbReference type="KEGG" id="atm:ANT_28940"/>
<dbReference type="PROSITE" id="PS51257">
    <property type="entry name" value="PROKAR_LIPOPROTEIN"/>
    <property type="match status" value="1"/>
</dbReference>
<feature type="region of interest" description="Disordered" evidence="1">
    <location>
        <begin position="40"/>
        <end position="75"/>
    </location>
</feature>
<evidence type="ECO:0000256" key="2">
    <source>
        <dbReference type="SAM" id="SignalP"/>
    </source>
</evidence>
<dbReference type="Proteomes" id="UP000008922">
    <property type="component" value="Chromosome"/>
</dbReference>